<keyword evidence="3" id="KW-1185">Reference proteome</keyword>
<organism evidence="2 3">
    <name type="scientific">Mytilus galloprovincialis</name>
    <name type="common">Mediterranean mussel</name>
    <dbReference type="NCBI Taxonomy" id="29158"/>
    <lineage>
        <taxon>Eukaryota</taxon>
        <taxon>Metazoa</taxon>
        <taxon>Spiralia</taxon>
        <taxon>Lophotrochozoa</taxon>
        <taxon>Mollusca</taxon>
        <taxon>Bivalvia</taxon>
        <taxon>Autobranchia</taxon>
        <taxon>Pteriomorphia</taxon>
        <taxon>Mytilida</taxon>
        <taxon>Mytiloidea</taxon>
        <taxon>Mytilidae</taxon>
        <taxon>Mytilinae</taxon>
        <taxon>Mytilus</taxon>
    </lineage>
</organism>
<dbReference type="AlphaFoldDB" id="A0A8B6H3Y7"/>
<dbReference type="Pfam" id="PF00090">
    <property type="entry name" value="TSP_1"/>
    <property type="match status" value="1"/>
</dbReference>
<dbReference type="InterPro" id="IPR000884">
    <property type="entry name" value="TSP1_rpt"/>
</dbReference>
<evidence type="ECO:0000313" key="2">
    <source>
        <dbReference type="EMBL" id="VDI73659.1"/>
    </source>
</evidence>
<reference evidence="2" key="1">
    <citation type="submission" date="2018-11" db="EMBL/GenBank/DDBJ databases">
        <authorList>
            <person name="Alioto T."/>
            <person name="Alioto T."/>
        </authorList>
    </citation>
    <scope>NUCLEOTIDE SEQUENCE</scope>
</reference>
<gene>
    <name evidence="2" type="ORF">MGAL_10B081443</name>
</gene>
<dbReference type="OrthoDB" id="6103123at2759"/>
<dbReference type="Gene3D" id="3.50.4.10">
    <property type="entry name" value="Hepatocyte Growth Factor"/>
    <property type="match status" value="1"/>
</dbReference>
<dbReference type="InterPro" id="IPR036383">
    <property type="entry name" value="TSP1_rpt_sf"/>
</dbReference>
<comment type="caution">
    <text evidence="2">The sequence shown here is derived from an EMBL/GenBank/DDBJ whole genome shotgun (WGS) entry which is preliminary data.</text>
</comment>
<sequence>MKVCFFIIFARTILALDFSGNSFSVEYNQRISEDGYLYETESGVSMISCADKCSLEINCYVANFDTNSETCFLYMSGGCYSEQQYEHGWITIRREQGDRFDWSPWSKCSKTCGGGKRTRSHQHANIESTENVTSVEGCHCFSCNDTALNCNEWKTKGLVDSQTVLIEPIASNGVKLQAVEINCYMENGVGVTKIDHDGERDVYVHGYEAHGSYSFNVTYNISFEHVVAIIDSSKFCRQFVRWKCFNAQMWDIGREKWNTYWTNRSTAYLATNEYKPPSLFFHGSEEKRICECGISQTCQQSNVLCNCDINDNIWRSDEGYVTNKDALPIVAFFAGDTGSSVEKGEHFIGPIECYGTA</sequence>
<dbReference type="Proteomes" id="UP000596742">
    <property type="component" value="Unassembled WGS sequence"/>
</dbReference>
<name>A0A8B6H3Y7_MYTGA</name>
<dbReference type="PROSITE" id="PS50092">
    <property type="entry name" value="TSP1"/>
    <property type="match status" value="1"/>
</dbReference>
<dbReference type="Gene3D" id="2.60.120.1000">
    <property type="match status" value="1"/>
</dbReference>
<protein>
    <submittedName>
        <fullName evidence="2">Uncharacterized protein</fullName>
    </submittedName>
</protein>
<evidence type="ECO:0000256" key="1">
    <source>
        <dbReference type="SAM" id="SignalP"/>
    </source>
</evidence>
<proteinExistence type="predicted"/>
<keyword evidence="1" id="KW-0732">Signal</keyword>
<feature type="chain" id="PRO_5032335630" evidence="1">
    <location>
        <begin position="16"/>
        <end position="357"/>
    </location>
</feature>
<feature type="signal peptide" evidence="1">
    <location>
        <begin position="1"/>
        <end position="15"/>
    </location>
</feature>
<evidence type="ECO:0000313" key="3">
    <source>
        <dbReference type="Proteomes" id="UP000596742"/>
    </source>
</evidence>
<dbReference type="SUPFAM" id="SSF82895">
    <property type="entry name" value="TSP-1 type 1 repeat"/>
    <property type="match status" value="1"/>
</dbReference>
<accession>A0A8B6H3Y7</accession>
<dbReference type="EMBL" id="UYJE01009451">
    <property type="protein sequence ID" value="VDI73659.1"/>
    <property type="molecule type" value="Genomic_DNA"/>
</dbReference>